<protein>
    <recommendedName>
        <fullName evidence="4">DUF4367 domain-containing protein</fullName>
    </recommendedName>
</protein>
<dbReference type="EMBL" id="JAUSSU010000003">
    <property type="protein sequence ID" value="MDQ0111993.1"/>
    <property type="molecule type" value="Genomic_DNA"/>
</dbReference>
<evidence type="ECO:0000313" key="3">
    <source>
        <dbReference type="Proteomes" id="UP001229346"/>
    </source>
</evidence>
<keyword evidence="3" id="KW-1185">Reference proteome</keyword>
<sequence>MGTFATDPNEELIKCHAPEYPYRTIDVTSRVMIEIESLQKKKRVRNRALTRMASISVAALCIILASITAYAATGHLKIFYGKGDVIAKTTESSSTVLPAKLIELLNEYDNRVAAELEPGELAAYYIDNDYINFENGYDTVNPIKSKYTPIDYRSYDDFLKEQLRTSAPVLKSPSYLPQGVSFLHGQVFPSFGADRVEFEKIKTRLMDRAFASPNEEKLYIEKVEWTKASTTVAYYSYESQVVDFSIQAVYGRGLSLSEPKNGSSEKILLEDIEAIYMQDEDKEFGGMTLGWYDERQKTFYIIRTNEDSVIEKQTIVKMAESMIP</sequence>
<gene>
    <name evidence="2" type="ORF">J2T15_001428</name>
</gene>
<comment type="caution">
    <text evidence="2">The sequence shown here is derived from an EMBL/GenBank/DDBJ whole genome shotgun (WGS) entry which is preliminary data.</text>
</comment>
<organism evidence="2 3">
    <name type="scientific">Paenibacillus harenae</name>
    <dbReference type="NCBI Taxonomy" id="306543"/>
    <lineage>
        <taxon>Bacteria</taxon>
        <taxon>Bacillati</taxon>
        <taxon>Bacillota</taxon>
        <taxon>Bacilli</taxon>
        <taxon>Bacillales</taxon>
        <taxon>Paenibacillaceae</taxon>
        <taxon>Paenibacillus</taxon>
    </lineage>
</organism>
<keyword evidence="1" id="KW-1133">Transmembrane helix</keyword>
<evidence type="ECO:0000256" key="1">
    <source>
        <dbReference type="SAM" id="Phobius"/>
    </source>
</evidence>
<evidence type="ECO:0008006" key="4">
    <source>
        <dbReference type="Google" id="ProtNLM"/>
    </source>
</evidence>
<name>A0ABT9TXE2_PAEHA</name>
<keyword evidence="1" id="KW-0472">Membrane</keyword>
<evidence type="ECO:0000313" key="2">
    <source>
        <dbReference type="EMBL" id="MDQ0111993.1"/>
    </source>
</evidence>
<reference evidence="2 3" key="1">
    <citation type="submission" date="2023-07" db="EMBL/GenBank/DDBJ databases">
        <title>Sorghum-associated microbial communities from plants grown in Nebraska, USA.</title>
        <authorList>
            <person name="Schachtman D."/>
        </authorList>
    </citation>
    <scope>NUCLEOTIDE SEQUENCE [LARGE SCALE GENOMIC DNA]</scope>
    <source>
        <strain evidence="2 3">CC482</strain>
    </source>
</reference>
<feature type="transmembrane region" description="Helical" evidence="1">
    <location>
        <begin position="48"/>
        <end position="72"/>
    </location>
</feature>
<dbReference type="RefSeq" id="WP_307202461.1">
    <property type="nucleotide sequence ID" value="NZ_JAUSSU010000003.1"/>
</dbReference>
<keyword evidence="1" id="KW-0812">Transmembrane</keyword>
<accession>A0ABT9TXE2</accession>
<proteinExistence type="predicted"/>
<dbReference type="Proteomes" id="UP001229346">
    <property type="component" value="Unassembled WGS sequence"/>
</dbReference>